<sequence length="363" mass="38359">MASESMKPDFSKFFPEDTAKMEEITGTPAHAMLVQAGLLPAPPAGALVLDNACGGGVVAAQLFGAIASGSGLATTRPPSTRWTFLGKFPNSTDVASHAVVKPAEVEATNVDFCNFIHDISAPIPSSSPNRLPELLDALRDVLDPPDPVSLVPKHGVSPHIPGEGWTLVNDTSVTKDDLLCPVSLPDFQLSRLSSIKNDSFDSGYGSEFSSPQPLPSTLVLVSPLSALPSPTSTRDRSPDLDSPSTVRHSISLEQEDEDDDTQYATAQWDVSGSSTCLDDPPQPGSRFSSCTSTSSDDVCNDTSFRELPQPGSRFSSSTEALTEDGATASIGERCLLSNAVSGLELRNSRLPPNLKLAFTSAIW</sequence>
<keyword evidence="3" id="KW-1185">Reference proteome</keyword>
<evidence type="ECO:0000256" key="1">
    <source>
        <dbReference type="SAM" id="MobiDB-lite"/>
    </source>
</evidence>
<comment type="caution">
    <text evidence="2">The sequence shown here is derived from an EMBL/GenBank/DDBJ whole genome shotgun (WGS) entry which is preliminary data.</text>
</comment>
<dbReference type="Proteomes" id="UP001219525">
    <property type="component" value="Unassembled WGS sequence"/>
</dbReference>
<organism evidence="2 3">
    <name type="scientific">Mycena pura</name>
    <dbReference type="NCBI Taxonomy" id="153505"/>
    <lineage>
        <taxon>Eukaryota</taxon>
        <taxon>Fungi</taxon>
        <taxon>Dikarya</taxon>
        <taxon>Basidiomycota</taxon>
        <taxon>Agaricomycotina</taxon>
        <taxon>Agaricomycetes</taxon>
        <taxon>Agaricomycetidae</taxon>
        <taxon>Agaricales</taxon>
        <taxon>Marasmiineae</taxon>
        <taxon>Mycenaceae</taxon>
        <taxon>Mycena</taxon>
    </lineage>
</organism>
<evidence type="ECO:0000313" key="3">
    <source>
        <dbReference type="Proteomes" id="UP001219525"/>
    </source>
</evidence>
<feature type="compositionally biased region" description="Polar residues" evidence="1">
    <location>
        <begin position="262"/>
        <end position="276"/>
    </location>
</feature>
<feature type="region of interest" description="Disordered" evidence="1">
    <location>
        <begin position="225"/>
        <end position="295"/>
    </location>
</feature>
<feature type="region of interest" description="Disordered" evidence="1">
    <location>
        <begin position="301"/>
        <end position="320"/>
    </location>
</feature>
<evidence type="ECO:0000313" key="2">
    <source>
        <dbReference type="EMBL" id="KAJ7193848.1"/>
    </source>
</evidence>
<accession>A0AAD6UZR4</accession>
<protein>
    <submittedName>
        <fullName evidence="2">Uncharacterized protein</fullName>
    </submittedName>
</protein>
<dbReference type="EMBL" id="JARJCW010000104">
    <property type="protein sequence ID" value="KAJ7193848.1"/>
    <property type="molecule type" value="Genomic_DNA"/>
</dbReference>
<reference evidence="2" key="1">
    <citation type="submission" date="2023-03" db="EMBL/GenBank/DDBJ databases">
        <title>Massive genome expansion in bonnet fungi (Mycena s.s.) driven by repeated elements and novel gene families across ecological guilds.</title>
        <authorList>
            <consortium name="Lawrence Berkeley National Laboratory"/>
            <person name="Harder C.B."/>
            <person name="Miyauchi S."/>
            <person name="Viragh M."/>
            <person name="Kuo A."/>
            <person name="Thoen E."/>
            <person name="Andreopoulos B."/>
            <person name="Lu D."/>
            <person name="Skrede I."/>
            <person name="Drula E."/>
            <person name="Henrissat B."/>
            <person name="Morin E."/>
            <person name="Kohler A."/>
            <person name="Barry K."/>
            <person name="LaButti K."/>
            <person name="Morin E."/>
            <person name="Salamov A."/>
            <person name="Lipzen A."/>
            <person name="Mereny Z."/>
            <person name="Hegedus B."/>
            <person name="Baldrian P."/>
            <person name="Stursova M."/>
            <person name="Weitz H."/>
            <person name="Taylor A."/>
            <person name="Grigoriev I.V."/>
            <person name="Nagy L.G."/>
            <person name="Martin F."/>
            <person name="Kauserud H."/>
        </authorList>
    </citation>
    <scope>NUCLEOTIDE SEQUENCE</scope>
    <source>
        <strain evidence="2">9144</strain>
    </source>
</reference>
<proteinExistence type="predicted"/>
<gene>
    <name evidence="2" type="ORF">GGX14DRAFT_587882</name>
</gene>
<name>A0AAD6UZR4_9AGAR</name>
<feature type="compositionally biased region" description="Polar residues" evidence="1">
    <location>
        <begin position="242"/>
        <end position="252"/>
    </location>
</feature>
<dbReference type="AlphaFoldDB" id="A0AAD6UZR4"/>